<dbReference type="Proteomes" id="UP000235116">
    <property type="component" value="Chromosome"/>
</dbReference>
<evidence type="ECO:0000256" key="4">
    <source>
        <dbReference type="ARBA" id="ARBA00011702"/>
    </source>
</evidence>
<comment type="function">
    <text evidence="20">Hydrolysis of phosphatidylcholine with phospholipase A2 (EC 3.1.1.4) and phospholipase A1 (EC 3.1.1.32) activities.</text>
</comment>
<evidence type="ECO:0000256" key="16">
    <source>
        <dbReference type="ARBA" id="ARBA00023136"/>
    </source>
</evidence>
<dbReference type="RefSeq" id="WP_101893952.1">
    <property type="nucleotide sequence ID" value="NZ_CP022684.1"/>
</dbReference>
<feature type="binding site" description="in dimeric form" evidence="19">
    <location>
        <position position="162"/>
    </location>
    <ligand>
        <name>Ca(2+)</name>
        <dbReference type="ChEBI" id="CHEBI:29108"/>
        <label>1</label>
    </ligand>
</feature>
<accession>A0A2K9LK02</accession>
<dbReference type="InterPro" id="IPR036541">
    <property type="entry name" value="PLipase_A1_sf"/>
</dbReference>
<dbReference type="GO" id="GO:0009279">
    <property type="term" value="C:cell outer membrane"/>
    <property type="evidence" value="ECO:0007669"/>
    <property type="project" value="UniProtKB-SubCell"/>
</dbReference>
<evidence type="ECO:0000256" key="2">
    <source>
        <dbReference type="ARBA" id="ARBA00001604"/>
    </source>
</evidence>
<feature type="active site" description="Nucleophile" evidence="18">
    <location>
        <position position="199"/>
    </location>
</feature>
<dbReference type="EMBL" id="CP022684">
    <property type="protein sequence ID" value="AUM12583.1"/>
    <property type="molecule type" value="Genomic_DNA"/>
</dbReference>
<dbReference type="SUPFAM" id="SSF56931">
    <property type="entry name" value="Outer membrane phospholipase A (OMPLA)"/>
    <property type="match status" value="1"/>
</dbReference>
<dbReference type="Pfam" id="PF02253">
    <property type="entry name" value="PLA1"/>
    <property type="match status" value="1"/>
</dbReference>
<evidence type="ECO:0000256" key="14">
    <source>
        <dbReference type="ARBA" id="ARBA00022963"/>
    </source>
</evidence>
<sequence>MYRFQLWVGVVMWWMAAFALAEEVAATQTMEECMREQLITATPTMTKGEMEEHCRIQLGGVPEREYSAARERMAMEQRTEWNPFVITPHNANYILPYTYVDDPNQDQYNNLYPGDPIDNAEAKLQISLKVPLNEDDLLVYGDAIYFGFTLKAFWQVYNHDISAPFRETNYRPEIFYLMPITSNLDDADTALAFGLEHESNGRSQLLSRSWNRVFLNYYYARDNYLISFRPWYRIPEDEKDDPLEADGDDNPDIYKYMGYFELMGTWEQNDYEFSLMIRNNLNSPNYGAVQFDASFPLWGRLRGVVQYFNGYGESLIDYNHRNERLGIGILLTDML</sequence>
<dbReference type="KEGG" id="kak:Kalk_09210"/>
<evidence type="ECO:0000256" key="9">
    <source>
        <dbReference type="ARBA" id="ARBA00022692"/>
    </source>
</evidence>
<evidence type="ECO:0000256" key="7">
    <source>
        <dbReference type="ARBA" id="ARBA00021726"/>
    </source>
</evidence>
<comment type="cofactor">
    <cofactor evidence="20">
        <name>Ca(2+)</name>
        <dbReference type="ChEBI" id="CHEBI:29108"/>
    </cofactor>
    <text evidence="20">Binds 1 Ca(2+) ion per monomer. In the dimeric form the Ca(2+) is bound by different amino acids with binding of each Ca(2+) shared with ligands coming from each monomer. The Ca(2+) ion may have a role in catalysis.</text>
</comment>
<feature type="binding site" description="in dimeric form" evidence="19">
    <location>
        <position position="207"/>
    </location>
    <ligand>
        <name>Ca(2+)</name>
        <dbReference type="ChEBI" id="CHEBI:29108"/>
        <label>1</label>
    </ligand>
</feature>
<evidence type="ECO:0000256" key="15">
    <source>
        <dbReference type="ARBA" id="ARBA00023098"/>
    </source>
</evidence>
<dbReference type="OrthoDB" id="188433at2"/>
<comment type="subcellular location">
    <subcellularLocation>
        <location evidence="20">Cell outer membrane</location>
        <topology evidence="20">Multi-pass membrane protein</topology>
    </subcellularLocation>
    <text evidence="20">One of the very few enzymes located there.</text>
</comment>
<feature type="signal peptide" evidence="20">
    <location>
        <begin position="1"/>
        <end position="21"/>
    </location>
</feature>
<keyword evidence="9" id="KW-0812">Transmembrane</keyword>
<protein>
    <recommendedName>
        <fullName evidence="7 20">Phospholipase A1</fullName>
        <ecNumber evidence="5 20">3.1.1.32</ecNumber>
        <ecNumber evidence="6 20">3.1.1.4</ecNumber>
    </recommendedName>
    <alternativeName>
        <fullName evidence="20">Phosphatidylcholine 1-acylhydrolase</fullName>
    </alternativeName>
</protein>
<evidence type="ECO:0000256" key="11">
    <source>
        <dbReference type="ARBA" id="ARBA00022729"/>
    </source>
</evidence>
<evidence type="ECO:0000256" key="6">
    <source>
        <dbReference type="ARBA" id="ARBA00013278"/>
    </source>
</evidence>
<evidence type="ECO:0000256" key="13">
    <source>
        <dbReference type="ARBA" id="ARBA00022837"/>
    </source>
</evidence>
<evidence type="ECO:0000256" key="5">
    <source>
        <dbReference type="ARBA" id="ARBA00013179"/>
    </source>
</evidence>
<dbReference type="GO" id="GO:0005509">
    <property type="term" value="F:calcium ion binding"/>
    <property type="evidence" value="ECO:0007669"/>
    <property type="project" value="TreeGrafter"/>
</dbReference>
<dbReference type="GO" id="GO:0008970">
    <property type="term" value="F:phospholipase A1 activity"/>
    <property type="evidence" value="ECO:0007669"/>
    <property type="project" value="UniProtKB-EC"/>
</dbReference>
<organism evidence="21 22">
    <name type="scientific">Ketobacter alkanivorans</name>
    <dbReference type="NCBI Taxonomy" id="1917421"/>
    <lineage>
        <taxon>Bacteria</taxon>
        <taxon>Pseudomonadati</taxon>
        <taxon>Pseudomonadota</taxon>
        <taxon>Gammaproteobacteria</taxon>
        <taxon>Pseudomonadales</taxon>
        <taxon>Ketobacteraceae</taxon>
        <taxon>Ketobacter</taxon>
    </lineage>
</organism>
<name>A0A2K9LK02_9GAMM</name>
<feature type="binding site" description="in dimeric form" evidence="19">
    <location>
        <position position="249"/>
    </location>
    <ligand>
        <name>Ca(2+)</name>
        <dbReference type="ChEBI" id="CHEBI:29108"/>
        <label>1</label>
    </ligand>
</feature>
<comment type="catalytic activity">
    <reaction evidence="1 20">
        <text>a 1,2-diacyl-sn-glycero-3-phosphocholine + H2O = a 2-acyl-sn-glycero-3-phosphocholine + a fatty acid + H(+)</text>
        <dbReference type="Rhea" id="RHEA:18689"/>
        <dbReference type="ChEBI" id="CHEBI:15377"/>
        <dbReference type="ChEBI" id="CHEBI:15378"/>
        <dbReference type="ChEBI" id="CHEBI:28868"/>
        <dbReference type="ChEBI" id="CHEBI:57643"/>
        <dbReference type="ChEBI" id="CHEBI:57875"/>
        <dbReference type="EC" id="3.1.1.32"/>
    </reaction>
</comment>
<keyword evidence="17 20" id="KW-0998">Cell outer membrane</keyword>
<dbReference type="AlphaFoldDB" id="A0A2K9LK02"/>
<keyword evidence="11 20" id="KW-0732">Signal</keyword>
<keyword evidence="16" id="KW-0472">Membrane</keyword>
<proteinExistence type="inferred from homology"/>
<evidence type="ECO:0000256" key="8">
    <source>
        <dbReference type="ARBA" id="ARBA00022452"/>
    </source>
</evidence>
<dbReference type="EC" id="3.1.1.4" evidence="6 20"/>
<evidence type="ECO:0000256" key="1">
    <source>
        <dbReference type="ARBA" id="ARBA00000111"/>
    </source>
</evidence>
<dbReference type="PANTHER" id="PTHR40457">
    <property type="entry name" value="PHOSPHOLIPASE A1"/>
    <property type="match status" value="1"/>
</dbReference>
<evidence type="ECO:0000256" key="18">
    <source>
        <dbReference type="PIRSR" id="PIRSR603187-1"/>
    </source>
</evidence>
<keyword evidence="12 20" id="KW-0378">Hydrolase</keyword>
<gene>
    <name evidence="21" type="ORF">Kalk_09210</name>
</gene>
<evidence type="ECO:0000313" key="22">
    <source>
        <dbReference type="Proteomes" id="UP000235116"/>
    </source>
</evidence>
<keyword evidence="10 19" id="KW-0479">Metal-binding</keyword>
<keyword evidence="8" id="KW-1134">Transmembrane beta strand</keyword>
<dbReference type="Gene3D" id="2.40.230.10">
    <property type="entry name" value="Phospholipase A1"/>
    <property type="match status" value="1"/>
</dbReference>
<dbReference type="PRINTS" id="PR01486">
    <property type="entry name" value="PHPHLIPASEA1"/>
</dbReference>
<keyword evidence="13 19" id="KW-0106">Calcium</keyword>
<dbReference type="GO" id="GO:0004623">
    <property type="term" value="F:phospholipase A2 activity"/>
    <property type="evidence" value="ECO:0007669"/>
    <property type="project" value="UniProtKB-EC"/>
</dbReference>
<dbReference type="CDD" id="cd00541">
    <property type="entry name" value="OMPLA"/>
    <property type="match status" value="1"/>
</dbReference>
<reference evidence="22" key="1">
    <citation type="submission" date="2017-08" db="EMBL/GenBank/DDBJ databases">
        <title>Direct submision.</title>
        <authorList>
            <person name="Kim S.-J."/>
            <person name="Rhee S.-K."/>
        </authorList>
    </citation>
    <scope>NUCLEOTIDE SEQUENCE [LARGE SCALE GENOMIC DNA]</scope>
    <source>
        <strain evidence="22">GI5</strain>
    </source>
</reference>
<keyword evidence="14 20" id="KW-0442">Lipid degradation</keyword>
<evidence type="ECO:0000256" key="17">
    <source>
        <dbReference type="ARBA" id="ARBA00023237"/>
    </source>
</evidence>
<dbReference type="InterPro" id="IPR003187">
    <property type="entry name" value="PLipase_A1"/>
</dbReference>
<evidence type="ECO:0000256" key="10">
    <source>
        <dbReference type="ARBA" id="ARBA00022723"/>
    </source>
</evidence>
<feature type="binding site" description="in dimeric form" evidence="19">
    <location>
        <position position="202"/>
    </location>
    <ligand>
        <name>Ca(2+)</name>
        <dbReference type="ChEBI" id="CHEBI:29108"/>
        <label>1</label>
    </ligand>
</feature>
<dbReference type="PANTHER" id="PTHR40457:SF1">
    <property type="entry name" value="PHOSPHOLIPASE A1"/>
    <property type="match status" value="1"/>
</dbReference>
<dbReference type="GO" id="GO:0016042">
    <property type="term" value="P:lipid catabolic process"/>
    <property type="evidence" value="ECO:0007669"/>
    <property type="project" value="UniProtKB-KW"/>
</dbReference>
<comment type="subunit">
    <text evidence="4 20">Homodimer; dimerization is reversible, and the dimeric form is the active one.</text>
</comment>
<evidence type="ECO:0000256" key="20">
    <source>
        <dbReference type="RuleBase" id="RU366027"/>
    </source>
</evidence>
<evidence type="ECO:0000313" key="21">
    <source>
        <dbReference type="EMBL" id="AUM12583.1"/>
    </source>
</evidence>
<feature type="chain" id="PRO_5019616774" description="Phospholipase A1" evidence="20">
    <location>
        <begin position="22"/>
        <end position="335"/>
    </location>
</feature>
<keyword evidence="15 20" id="KW-0443">Lipid metabolism</keyword>
<comment type="catalytic activity">
    <reaction evidence="2 20">
        <text>a 1,2-diacyl-sn-glycero-3-phosphocholine + H2O = a 1-acyl-sn-glycero-3-phosphocholine + a fatty acid + H(+)</text>
        <dbReference type="Rhea" id="RHEA:15801"/>
        <dbReference type="ChEBI" id="CHEBI:15377"/>
        <dbReference type="ChEBI" id="CHEBI:15378"/>
        <dbReference type="ChEBI" id="CHEBI:28868"/>
        <dbReference type="ChEBI" id="CHEBI:57643"/>
        <dbReference type="ChEBI" id="CHEBI:58168"/>
        <dbReference type="EC" id="3.1.1.4"/>
    </reaction>
</comment>
<dbReference type="EC" id="3.1.1.32" evidence="5 20"/>
<comment type="similarity">
    <text evidence="3 20">Belongs to the phospholipase A1 family.</text>
</comment>
<keyword evidence="22" id="KW-1185">Reference proteome</keyword>
<evidence type="ECO:0000256" key="19">
    <source>
        <dbReference type="PIRSR" id="PIRSR603187-2"/>
    </source>
</evidence>
<feature type="active site" description="Proton acceptor" evidence="18">
    <location>
        <position position="197"/>
    </location>
</feature>
<evidence type="ECO:0000256" key="12">
    <source>
        <dbReference type="ARBA" id="ARBA00022801"/>
    </source>
</evidence>
<evidence type="ECO:0000256" key="3">
    <source>
        <dbReference type="ARBA" id="ARBA00010525"/>
    </source>
</evidence>